<dbReference type="Pfam" id="PF13439">
    <property type="entry name" value="Glyco_transf_4"/>
    <property type="match status" value="1"/>
</dbReference>
<dbReference type="PANTHER" id="PTHR45947">
    <property type="entry name" value="SULFOQUINOVOSYL TRANSFERASE SQD2"/>
    <property type="match status" value="1"/>
</dbReference>
<evidence type="ECO:0000259" key="1">
    <source>
        <dbReference type="Pfam" id="PF00534"/>
    </source>
</evidence>
<keyword evidence="4" id="KW-1185">Reference proteome</keyword>
<feature type="domain" description="Glycosyl transferase family 1" evidence="1">
    <location>
        <begin position="188"/>
        <end position="344"/>
    </location>
</feature>
<dbReference type="Gene3D" id="3.40.50.2000">
    <property type="entry name" value="Glycogen Phosphorylase B"/>
    <property type="match status" value="2"/>
</dbReference>
<name>A0ABS4GRT8_9BACL</name>
<dbReference type="RefSeq" id="WP_209811018.1">
    <property type="nucleotide sequence ID" value="NZ_JAGGKT010000009.1"/>
</dbReference>
<gene>
    <name evidence="3" type="ORF">J2Z37_002992</name>
</gene>
<organism evidence="3 4">
    <name type="scientific">Ammoniphilus resinae</name>
    <dbReference type="NCBI Taxonomy" id="861532"/>
    <lineage>
        <taxon>Bacteria</taxon>
        <taxon>Bacillati</taxon>
        <taxon>Bacillota</taxon>
        <taxon>Bacilli</taxon>
        <taxon>Bacillales</taxon>
        <taxon>Paenibacillaceae</taxon>
        <taxon>Aneurinibacillus group</taxon>
        <taxon>Ammoniphilus</taxon>
    </lineage>
</organism>
<comment type="caution">
    <text evidence="3">The sequence shown here is derived from an EMBL/GenBank/DDBJ whole genome shotgun (WGS) entry which is preliminary data.</text>
</comment>
<dbReference type="InterPro" id="IPR028098">
    <property type="entry name" value="Glyco_trans_4-like_N"/>
</dbReference>
<proteinExistence type="predicted"/>
<dbReference type="CDD" id="cd03801">
    <property type="entry name" value="GT4_PimA-like"/>
    <property type="match status" value="1"/>
</dbReference>
<evidence type="ECO:0000313" key="3">
    <source>
        <dbReference type="EMBL" id="MBP1932981.1"/>
    </source>
</evidence>
<dbReference type="SUPFAM" id="SSF53756">
    <property type="entry name" value="UDP-Glycosyltransferase/glycogen phosphorylase"/>
    <property type="match status" value="1"/>
</dbReference>
<evidence type="ECO:0000313" key="4">
    <source>
        <dbReference type="Proteomes" id="UP001519343"/>
    </source>
</evidence>
<sequence length="370" mass="42018">MKILMIAPDAFPVSSNTGGSVEISMYQIGKRVAENDHVTIVSRKAKGLPSKQKNGRFTIIRFTPGPNYLNKVIKTAKRKNWDIIQVDNRPRYIPLLRQHLPNSRLVLNLHSLTFMSRLSRQQQEQVVRMATAIICNSGFIRNQYQRMFPGYSKKFHKIYLGTDLSRFHPPSKQERRKELERFGLNSAFHILNVGRVIPGKGVHVLVKAAGIVRKKYPNIRLLVIGPLKKSAYAGNLLRQARKAKLDMKIIGPQKPSMIHRVYWLGEIFVCPTQMPEAFGLVNVEAMASGLPVIASGRGGVKEILSGSRGILVENYRSAKAFAKAIQKLIKSPRKAKKLGVKGRNFVKGRFSWNKSASEYRDFYKKIRKKR</sequence>
<dbReference type="InterPro" id="IPR050194">
    <property type="entry name" value="Glycosyltransferase_grp1"/>
</dbReference>
<feature type="domain" description="Glycosyltransferase subfamily 4-like N-terminal" evidence="2">
    <location>
        <begin position="21"/>
        <end position="166"/>
    </location>
</feature>
<dbReference type="Proteomes" id="UP001519343">
    <property type="component" value="Unassembled WGS sequence"/>
</dbReference>
<dbReference type="InterPro" id="IPR001296">
    <property type="entry name" value="Glyco_trans_1"/>
</dbReference>
<evidence type="ECO:0000259" key="2">
    <source>
        <dbReference type="Pfam" id="PF13439"/>
    </source>
</evidence>
<dbReference type="Pfam" id="PF00534">
    <property type="entry name" value="Glycos_transf_1"/>
    <property type="match status" value="1"/>
</dbReference>
<keyword evidence="3" id="KW-0167">Capsid protein</keyword>
<dbReference type="PANTHER" id="PTHR45947:SF3">
    <property type="entry name" value="SULFOQUINOVOSYL TRANSFERASE SQD2"/>
    <property type="match status" value="1"/>
</dbReference>
<dbReference type="EMBL" id="JAGGKT010000009">
    <property type="protein sequence ID" value="MBP1932981.1"/>
    <property type="molecule type" value="Genomic_DNA"/>
</dbReference>
<protein>
    <submittedName>
        <fullName evidence="3">Spore coat protein SA</fullName>
    </submittedName>
</protein>
<reference evidence="3 4" key="1">
    <citation type="submission" date="2021-03" db="EMBL/GenBank/DDBJ databases">
        <title>Genomic Encyclopedia of Type Strains, Phase IV (KMG-IV): sequencing the most valuable type-strain genomes for metagenomic binning, comparative biology and taxonomic classification.</title>
        <authorList>
            <person name="Goeker M."/>
        </authorList>
    </citation>
    <scope>NUCLEOTIDE SEQUENCE [LARGE SCALE GENOMIC DNA]</scope>
    <source>
        <strain evidence="3 4">DSM 24738</strain>
    </source>
</reference>
<keyword evidence="3" id="KW-0946">Virion</keyword>
<accession>A0ABS4GRT8</accession>